<gene>
    <name evidence="1" type="ORF">JCM15093_1856</name>
</gene>
<comment type="caution">
    <text evidence="1">The sequence shown here is derived from an EMBL/GenBank/DDBJ whole genome shotgun (WGS) entry which is preliminary data.</text>
</comment>
<dbReference type="Proteomes" id="UP000027601">
    <property type="component" value="Unassembled WGS sequence"/>
</dbReference>
<evidence type="ECO:0000313" key="2">
    <source>
        <dbReference type="Proteomes" id="UP000027601"/>
    </source>
</evidence>
<dbReference type="AlphaFoldDB" id="A0A069D193"/>
<accession>A0A069D193</accession>
<sequence>MILNKDFQIIEETLFPEAIYNSYVFFVNSDELYISRDYQMLYGQSEDYMTFELFKLIDEK</sequence>
<reference evidence="1 2" key="1">
    <citation type="journal article" date="2015" name="Microbes Environ.">
        <title>Distribution and evolution of nitrogen fixation genes in the phylum bacteroidetes.</title>
        <authorList>
            <person name="Inoue J."/>
            <person name="Oshima K."/>
            <person name="Suda W."/>
            <person name="Sakamoto M."/>
            <person name="Iino T."/>
            <person name="Noda S."/>
            <person name="Hongoh Y."/>
            <person name="Hattori M."/>
            <person name="Ohkuma M."/>
        </authorList>
    </citation>
    <scope>NUCLEOTIDE SEQUENCE [LARGE SCALE GENOMIC DNA]</scope>
    <source>
        <strain evidence="1 2">JCM 15093</strain>
    </source>
</reference>
<organism evidence="1 2">
    <name type="scientific">Bacteroides graminisolvens DSM 19988 = JCM 15093</name>
    <dbReference type="NCBI Taxonomy" id="1121097"/>
    <lineage>
        <taxon>Bacteria</taxon>
        <taxon>Pseudomonadati</taxon>
        <taxon>Bacteroidota</taxon>
        <taxon>Bacteroidia</taxon>
        <taxon>Bacteroidales</taxon>
        <taxon>Bacteroidaceae</taxon>
        <taxon>Bacteroides</taxon>
    </lineage>
</organism>
<name>A0A069D193_9BACE</name>
<evidence type="ECO:0000313" key="1">
    <source>
        <dbReference type="EMBL" id="GAK36673.1"/>
    </source>
</evidence>
<keyword evidence="2" id="KW-1185">Reference proteome</keyword>
<dbReference type="STRING" id="1121097.GCA_000428125_02219"/>
<protein>
    <submittedName>
        <fullName evidence="1">Uncharacterized protein</fullName>
    </submittedName>
</protein>
<dbReference type="EMBL" id="BAJS01000009">
    <property type="protein sequence ID" value="GAK36673.1"/>
    <property type="molecule type" value="Genomic_DNA"/>
</dbReference>
<proteinExistence type="predicted"/>